<reference evidence="1 2" key="2">
    <citation type="submission" date="2020-03" db="EMBL/GenBank/DDBJ databases">
        <title>Campylobacter portucalensis sp. nov., a new species of Campylobacter isolated from the reproductive tract of bulls.</title>
        <authorList>
            <person name="Silva M.F."/>
            <person name="Pereira G."/>
            <person name="Carneiro C."/>
            <person name="Hemphill A."/>
            <person name="Mateus L."/>
            <person name="Lopes-Da-Costa L."/>
            <person name="Silva E."/>
        </authorList>
    </citation>
    <scope>NUCLEOTIDE SEQUENCE [LARGE SCALE GENOMIC DNA]</scope>
    <source>
        <strain evidence="1 2">FMV-PI01</strain>
    </source>
</reference>
<dbReference type="Proteomes" id="UP000476338">
    <property type="component" value="Unassembled WGS sequence"/>
</dbReference>
<reference evidence="1 2" key="1">
    <citation type="submission" date="2019-09" db="EMBL/GenBank/DDBJ databases">
        <authorList>
            <person name="Silva M."/>
            <person name="Pereira G."/>
            <person name="Lopes-Da-Costa L."/>
            <person name="Silva E."/>
        </authorList>
    </citation>
    <scope>NUCLEOTIDE SEQUENCE [LARGE SCALE GENOMIC DNA]</scope>
    <source>
        <strain evidence="1 2">FMV-PI01</strain>
    </source>
</reference>
<dbReference type="RefSeq" id="WP_154571166.1">
    <property type="nucleotide sequence ID" value="NZ_VWSJ01000027.1"/>
</dbReference>
<evidence type="ECO:0000313" key="1">
    <source>
        <dbReference type="EMBL" id="MSN96909.1"/>
    </source>
</evidence>
<dbReference type="EMBL" id="VWSJ01000027">
    <property type="protein sequence ID" value="MSN96909.1"/>
    <property type="molecule type" value="Genomic_DNA"/>
</dbReference>
<comment type="caution">
    <text evidence="1">The sequence shown here is derived from an EMBL/GenBank/DDBJ whole genome shotgun (WGS) entry which is preliminary data.</text>
</comment>
<evidence type="ECO:0000313" key="2">
    <source>
        <dbReference type="Proteomes" id="UP000476338"/>
    </source>
</evidence>
<name>A0A6L5WIE7_9BACT</name>
<organism evidence="1 2">
    <name type="scientific">Campylobacter portucalensis</name>
    <dbReference type="NCBI Taxonomy" id="2608384"/>
    <lineage>
        <taxon>Bacteria</taxon>
        <taxon>Pseudomonadati</taxon>
        <taxon>Campylobacterota</taxon>
        <taxon>Epsilonproteobacteria</taxon>
        <taxon>Campylobacterales</taxon>
        <taxon>Campylobacteraceae</taxon>
        <taxon>Campylobacter</taxon>
    </lineage>
</organism>
<dbReference type="AlphaFoldDB" id="A0A6L5WIE7"/>
<sequence length="277" mass="31115">MSTSKEKDITEQTLKDEENSEDMIKNITTRINMIINPNEANGKYEINKFSKILNVGKEFKGDENIALFQTLKMMDKALMDENDKEFKAEYEKIGLEFTDINGTKMQINATLGKGHFQKDLDYLIKISCNDCSIDCASKSANNLFIKSTELKEPNLNQDKEQIKEKDKKVLDFKNPATLDNFEKCLKGGMEATIALAESIGDESITAFTQNLSRVAGVSGLGKHISNTITQQNNKNQSKEVMNRLSLAYEEKVKSGAIKLPKEKVIEHSNQKTLGASR</sequence>
<protein>
    <submittedName>
        <fullName evidence="1">Uncharacterized protein</fullName>
    </submittedName>
</protein>
<accession>A0A6L5WIE7</accession>
<gene>
    <name evidence="1" type="ORF">F1B92_06995</name>
</gene>
<proteinExistence type="predicted"/>
<keyword evidence="2" id="KW-1185">Reference proteome</keyword>